<dbReference type="EMBL" id="BARV01019314">
    <property type="protein sequence ID" value="GAI29584.1"/>
    <property type="molecule type" value="Genomic_DNA"/>
</dbReference>
<sequence length="278" mass="31354">YRGWMGRGVRFTSKVPLIGRVVRTTAGGVQYVRASTTLKLASYGSKGIERVGERIGESAANRLIKRSEHLEALLDLPTSEKLLDGVLIDNWMKRTLTVASKVPPVRKGIEKGLGWRILTKRQSQAVEDIVGRAGVIHTEIVRRGPNAKAIKVWELREISQDPIKLFGFNDRAFAPRIRKLVKEADGTLEDIFTHPERYALTDKQIRYVTRVHEINTEVMNFLKQEGVAPEMVGQDWWIHRVVVGKFDANAELIKVRGRPGVRAGRIGAKPSFEMQRKA</sequence>
<feature type="non-terminal residue" evidence="1">
    <location>
        <position position="1"/>
    </location>
</feature>
<gene>
    <name evidence="1" type="ORF">S06H3_32474</name>
</gene>
<proteinExistence type="predicted"/>
<organism evidence="1">
    <name type="scientific">marine sediment metagenome</name>
    <dbReference type="NCBI Taxonomy" id="412755"/>
    <lineage>
        <taxon>unclassified sequences</taxon>
        <taxon>metagenomes</taxon>
        <taxon>ecological metagenomes</taxon>
    </lineage>
</organism>
<feature type="non-terminal residue" evidence="1">
    <location>
        <position position="278"/>
    </location>
</feature>
<protein>
    <submittedName>
        <fullName evidence="1">Uncharacterized protein</fullName>
    </submittedName>
</protein>
<dbReference type="AlphaFoldDB" id="X1PFB3"/>
<name>X1PFB3_9ZZZZ</name>
<accession>X1PFB3</accession>
<comment type="caution">
    <text evidence="1">The sequence shown here is derived from an EMBL/GenBank/DDBJ whole genome shotgun (WGS) entry which is preliminary data.</text>
</comment>
<reference evidence="1" key="1">
    <citation type="journal article" date="2014" name="Front. Microbiol.">
        <title>High frequency of phylogenetically diverse reductive dehalogenase-homologous genes in deep subseafloor sedimentary metagenomes.</title>
        <authorList>
            <person name="Kawai M."/>
            <person name="Futagami T."/>
            <person name="Toyoda A."/>
            <person name="Takaki Y."/>
            <person name="Nishi S."/>
            <person name="Hori S."/>
            <person name="Arai W."/>
            <person name="Tsubouchi T."/>
            <person name="Morono Y."/>
            <person name="Uchiyama I."/>
            <person name="Ito T."/>
            <person name="Fujiyama A."/>
            <person name="Inagaki F."/>
            <person name="Takami H."/>
        </authorList>
    </citation>
    <scope>NUCLEOTIDE SEQUENCE</scope>
    <source>
        <strain evidence="1">Expedition CK06-06</strain>
    </source>
</reference>
<evidence type="ECO:0000313" key="1">
    <source>
        <dbReference type="EMBL" id="GAI29584.1"/>
    </source>
</evidence>